<evidence type="ECO:0000313" key="2">
    <source>
        <dbReference type="EMBL" id="MQY13543.1"/>
    </source>
</evidence>
<dbReference type="RefSeq" id="WP_153453359.1">
    <property type="nucleotide sequence ID" value="NZ_WEGJ01000013.1"/>
</dbReference>
<dbReference type="OrthoDB" id="9771302at2"/>
<dbReference type="Pfam" id="PF01370">
    <property type="entry name" value="Epimerase"/>
    <property type="match status" value="1"/>
</dbReference>
<dbReference type="Gene3D" id="3.40.50.720">
    <property type="entry name" value="NAD(P)-binding Rossmann-like Domain"/>
    <property type="match status" value="1"/>
</dbReference>
<dbReference type="InterPro" id="IPR001509">
    <property type="entry name" value="Epimerase_deHydtase"/>
</dbReference>
<protein>
    <recommendedName>
        <fullName evidence="1">NAD-dependent epimerase/dehydratase domain-containing protein</fullName>
    </recommendedName>
</protein>
<gene>
    <name evidence="2" type="ORF">SRB5_36910</name>
</gene>
<dbReference type="AlphaFoldDB" id="A0A7K0CJN6"/>
<dbReference type="SUPFAM" id="SSF51735">
    <property type="entry name" value="NAD(P)-binding Rossmann-fold domains"/>
    <property type="match status" value="1"/>
</dbReference>
<comment type="caution">
    <text evidence="2">The sequence shown here is derived from an EMBL/GenBank/DDBJ whole genome shotgun (WGS) entry which is preliminary data.</text>
</comment>
<name>A0A7K0CJN6_9ACTN</name>
<feature type="domain" description="NAD-dependent epimerase/dehydratase" evidence="1">
    <location>
        <begin position="3"/>
        <end position="95"/>
    </location>
</feature>
<evidence type="ECO:0000259" key="1">
    <source>
        <dbReference type="Pfam" id="PF01370"/>
    </source>
</evidence>
<dbReference type="EMBL" id="WEGJ01000013">
    <property type="protein sequence ID" value="MQY13543.1"/>
    <property type="molecule type" value="Genomic_DNA"/>
</dbReference>
<proteinExistence type="predicted"/>
<reference evidence="2 3" key="1">
    <citation type="submission" date="2019-10" db="EMBL/GenBank/DDBJ databases">
        <title>Streptomyces smaragdinus sp. nov. and Streptomyces fabii sp. nov., isolated from the gut of fungus growing-termite Macrotermes natalensis.</title>
        <authorList>
            <person name="Schwitalla J."/>
            <person name="Benndorf R."/>
            <person name="Martin K."/>
            <person name="De Beer W."/>
            <person name="Kaster A.-K."/>
            <person name="Vollmers J."/>
            <person name="Poulsen M."/>
            <person name="Beemelmanns C."/>
        </authorList>
    </citation>
    <scope>NUCLEOTIDE SEQUENCE [LARGE SCALE GENOMIC DNA]</scope>
    <source>
        <strain evidence="2 3">RB5</strain>
    </source>
</reference>
<evidence type="ECO:0000313" key="3">
    <source>
        <dbReference type="Proteomes" id="UP000466345"/>
    </source>
</evidence>
<organism evidence="2 3">
    <name type="scientific">Streptomyces smaragdinus</name>
    <dbReference type="NCBI Taxonomy" id="2585196"/>
    <lineage>
        <taxon>Bacteria</taxon>
        <taxon>Bacillati</taxon>
        <taxon>Actinomycetota</taxon>
        <taxon>Actinomycetes</taxon>
        <taxon>Kitasatosporales</taxon>
        <taxon>Streptomycetaceae</taxon>
        <taxon>Streptomyces</taxon>
    </lineage>
</organism>
<keyword evidence="3" id="KW-1185">Reference proteome</keyword>
<sequence>MRVAVAGATGLVGSATVTRLREHDVEVVPLSRRTGTDLLTGEGLDEALRGVHVVVDATDSALRTGEAASYFFRRATANLLASGAAAGVAHHVVASMVGAGPKCPGYFGAKGLQEEQVRRSVIPHSIVRAAPSFEAIEAMVLADTDWDILCVPPALTRPLATDDVATALAHVAVGLPLFGALDVAGPEGYRLDDFVGKLLAARGDAREVVADERTGMYDTVLEEYALLPDARARLGRTTFDQWLARV</sequence>
<dbReference type="InterPro" id="IPR036291">
    <property type="entry name" value="NAD(P)-bd_dom_sf"/>
</dbReference>
<dbReference type="Proteomes" id="UP000466345">
    <property type="component" value="Unassembled WGS sequence"/>
</dbReference>
<accession>A0A7K0CJN6</accession>